<dbReference type="Gene3D" id="1.10.340.20">
    <property type="entry name" value="Apc36109-like domain"/>
    <property type="match status" value="1"/>
</dbReference>
<dbReference type="RefSeq" id="WP_136554636.1">
    <property type="nucleotide sequence ID" value="NZ_STGJ01000014.1"/>
</dbReference>
<dbReference type="EMBL" id="STGJ01000014">
    <property type="protein sequence ID" value="TIC80339.1"/>
    <property type="molecule type" value="Genomic_DNA"/>
</dbReference>
<evidence type="ECO:0000313" key="2">
    <source>
        <dbReference type="Proteomes" id="UP000308891"/>
    </source>
</evidence>
<dbReference type="InterPro" id="IPR023162">
    <property type="entry name" value="Apc36109-like_dom_sf"/>
</dbReference>
<protein>
    <submittedName>
        <fullName evidence="1">Uncharacterized protein</fullName>
    </submittedName>
</protein>
<comment type="caution">
    <text evidence="1">The sequence shown here is derived from an EMBL/GenBank/DDBJ whole genome shotgun (WGS) entry which is preliminary data.</text>
</comment>
<keyword evidence="2" id="KW-1185">Reference proteome</keyword>
<evidence type="ECO:0000313" key="1">
    <source>
        <dbReference type="EMBL" id="TIC80339.1"/>
    </source>
</evidence>
<gene>
    <name evidence="1" type="ORF">E5K04_12615</name>
</gene>
<name>A0A4T0UNJ5_9NEIS</name>
<dbReference type="SUPFAM" id="SSF116922">
    <property type="entry name" value="YugE-like"/>
    <property type="match status" value="1"/>
</dbReference>
<accession>A0A4T0UNJ5</accession>
<dbReference type="OrthoDB" id="5147543at2"/>
<dbReference type="AlphaFoldDB" id="A0A4T0UNJ5"/>
<organism evidence="1 2">
    <name type="scientific">Crenobacter intestini</name>
    <dbReference type="NCBI Taxonomy" id="2563443"/>
    <lineage>
        <taxon>Bacteria</taxon>
        <taxon>Pseudomonadati</taxon>
        <taxon>Pseudomonadota</taxon>
        <taxon>Betaproteobacteria</taxon>
        <taxon>Neisseriales</taxon>
        <taxon>Neisseriaceae</taxon>
        <taxon>Crenobacter</taxon>
    </lineage>
</organism>
<reference evidence="1 2" key="1">
    <citation type="submission" date="2019-04" db="EMBL/GenBank/DDBJ databases">
        <title>Crenobacter sp. nov.</title>
        <authorList>
            <person name="Shi S."/>
        </authorList>
    </citation>
    <scope>NUCLEOTIDE SEQUENCE [LARGE SCALE GENOMIC DNA]</scope>
    <source>
        <strain evidence="1 2">GY 70310</strain>
    </source>
</reference>
<dbReference type="Proteomes" id="UP000308891">
    <property type="component" value="Unassembled WGS sequence"/>
</dbReference>
<proteinExistence type="predicted"/>
<sequence>MSRILAQTIAADLYEIDPFFLNVGCNPDEYLPEAQGIVERIAEVTDQATARALIVEVFVEWFGDDALSRVSAERYDEAARRLFNLLHSMPPVGRQS</sequence>